<evidence type="ECO:0000256" key="4">
    <source>
        <dbReference type="ARBA" id="ARBA00013673"/>
    </source>
</evidence>
<dbReference type="InterPro" id="IPR046886">
    <property type="entry name" value="RsmE_MTase_dom"/>
</dbReference>
<evidence type="ECO:0000256" key="2">
    <source>
        <dbReference type="ARBA" id="ARBA00005528"/>
    </source>
</evidence>
<name>A0AAU9CDH3_9GAMM</name>
<evidence type="ECO:0000256" key="10">
    <source>
        <dbReference type="ARBA" id="ARBA00025699"/>
    </source>
</evidence>
<dbReference type="Pfam" id="PF04452">
    <property type="entry name" value="Methyltrans_RNA"/>
    <property type="match status" value="1"/>
</dbReference>
<evidence type="ECO:0000256" key="8">
    <source>
        <dbReference type="ARBA" id="ARBA00022679"/>
    </source>
</evidence>
<dbReference type="EC" id="2.1.1.193" evidence="3 12"/>
<dbReference type="PIRSF" id="PIRSF015601">
    <property type="entry name" value="MTase_slr0722"/>
    <property type="match status" value="1"/>
</dbReference>
<keyword evidence="5 12" id="KW-0963">Cytoplasm</keyword>
<keyword evidence="9 12" id="KW-0949">S-adenosyl-L-methionine</keyword>
<reference evidence="16" key="1">
    <citation type="journal article" date="2024" name="Int. J. Syst. Evol. Microbiol.">
        <title>Methylomarinovum tepidoasis sp. nov., a moderately thermophilic methanotroph of the family Methylothermaceae isolated from a deep-sea hydrothermal field.</title>
        <authorList>
            <person name="Hirayama H."/>
            <person name="Takaki Y."/>
            <person name="Abe M."/>
            <person name="Miyazaki M."/>
            <person name="Uematsu K."/>
            <person name="Matsui Y."/>
            <person name="Takai K."/>
        </authorList>
    </citation>
    <scope>NUCLEOTIDE SEQUENCE [LARGE SCALE GENOMIC DNA]</scope>
    <source>
        <strain evidence="16">IN45</strain>
    </source>
</reference>
<keyword evidence="8 12" id="KW-0808">Transferase</keyword>
<feature type="domain" description="Ribosomal RNA small subunit methyltransferase E PUA-like" evidence="14">
    <location>
        <begin position="20"/>
        <end position="66"/>
    </location>
</feature>
<evidence type="ECO:0000259" key="13">
    <source>
        <dbReference type="Pfam" id="PF04452"/>
    </source>
</evidence>
<dbReference type="GO" id="GO:0070042">
    <property type="term" value="F:rRNA (uridine-N3-)-methyltransferase activity"/>
    <property type="evidence" value="ECO:0007669"/>
    <property type="project" value="TreeGrafter"/>
</dbReference>
<accession>A0AAU9CDH3</accession>
<dbReference type="InterPro" id="IPR046887">
    <property type="entry name" value="RsmE_PUA-like"/>
</dbReference>
<feature type="domain" description="Ribosomal RNA small subunit methyltransferase E methyltransferase" evidence="13">
    <location>
        <begin position="75"/>
        <end position="232"/>
    </location>
</feature>
<dbReference type="NCBIfam" id="NF008692">
    <property type="entry name" value="PRK11713.1-5"/>
    <property type="match status" value="1"/>
</dbReference>
<evidence type="ECO:0000313" key="16">
    <source>
        <dbReference type="Proteomes" id="UP001321450"/>
    </source>
</evidence>
<comment type="catalytic activity">
    <reaction evidence="11 12">
        <text>uridine(1498) in 16S rRNA + S-adenosyl-L-methionine = N(3)-methyluridine(1498) in 16S rRNA + S-adenosyl-L-homocysteine + H(+)</text>
        <dbReference type="Rhea" id="RHEA:42920"/>
        <dbReference type="Rhea" id="RHEA-COMP:10283"/>
        <dbReference type="Rhea" id="RHEA-COMP:10284"/>
        <dbReference type="ChEBI" id="CHEBI:15378"/>
        <dbReference type="ChEBI" id="CHEBI:57856"/>
        <dbReference type="ChEBI" id="CHEBI:59789"/>
        <dbReference type="ChEBI" id="CHEBI:65315"/>
        <dbReference type="ChEBI" id="CHEBI:74502"/>
        <dbReference type="EC" id="2.1.1.193"/>
    </reaction>
</comment>
<organism evidence="15 16">
    <name type="scientific">Methylomarinovum tepidoasis</name>
    <dbReference type="NCBI Taxonomy" id="2840183"/>
    <lineage>
        <taxon>Bacteria</taxon>
        <taxon>Pseudomonadati</taxon>
        <taxon>Pseudomonadota</taxon>
        <taxon>Gammaproteobacteria</taxon>
        <taxon>Methylococcales</taxon>
        <taxon>Methylothermaceae</taxon>
        <taxon>Methylomarinovum</taxon>
    </lineage>
</organism>
<dbReference type="Proteomes" id="UP001321450">
    <property type="component" value="Chromosome"/>
</dbReference>
<dbReference type="InterPro" id="IPR029028">
    <property type="entry name" value="Alpha/beta_knot_MTases"/>
</dbReference>
<dbReference type="PANTHER" id="PTHR30027:SF3">
    <property type="entry name" value="16S RRNA (URACIL(1498)-N(3))-METHYLTRANSFERASE"/>
    <property type="match status" value="1"/>
</dbReference>
<evidence type="ECO:0000256" key="5">
    <source>
        <dbReference type="ARBA" id="ARBA00022490"/>
    </source>
</evidence>
<protein>
    <recommendedName>
        <fullName evidence="4 12">Ribosomal RNA small subunit methyltransferase E</fullName>
        <ecNumber evidence="3 12">2.1.1.193</ecNumber>
    </recommendedName>
</protein>
<comment type="function">
    <text evidence="10 12">Specifically methylates the N3 position of the uracil ring of uridine 1498 (m3U1498) in 16S rRNA. Acts on the fully assembled 30S ribosomal subunit.</text>
</comment>
<dbReference type="NCBIfam" id="TIGR00046">
    <property type="entry name" value="RsmE family RNA methyltransferase"/>
    <property type="match status" value="1"/>
</dbReference>
<evidence type="ECO:0000256" key="7">
    <source>
        <dbReference type="ARBA" id="ARBA00022603"/>
    </source>
</evidence>
<keyword evidence="6 12" id="KW-0698">rRNA processing</keyword>
<keyword evidence="7 12" id="KW-0489">Methyltransferase</keyword>
<evidence type="ECO:0000256" key="9">
    <source>
        <dbReference type="ARBA" id="ARBA00022691"/>
    </source>
</evidence>
<dbReference type="PANTHER" id="PTHR30027">
    <property type="entry name" value="RIBOSOMAL RNA SMALL SUBUNIT METHYLTRANSFERASE E"/>
    <property type="match status" value="1"/>
</dbReference>
<evidence type="ECO:0000256" key="1">
    <source>
        <dbReference type="ARBA" id="ARBA00004496"/>
    </source>
</evidence>
<gene>
    <name evidence="15" type="ORF">MIN45_P1231</name>
</gene>
<evidence type="ECO:0000256" key="12">
    <source>
        <dbReference type="PIRNR" id="PIRNR015601"/>
    </source>
</evidence>
<proteinExistence type="inferred from homology"/>
<comment type="subcellular location">
    <subcellularLocation>
        <location evidence="1 12">Cytoplasm</location>
    </subcellularLocation>
</comment>
<evidence type="ECO:0000313" key="15">
    <source>
        <dbReference type="EMBL" id="BCX88861.1"/>
    </source>
</evidence>
<dbReference type="SUPFAM" id="SSF88697">
    <property type="entry name" value="PUA domain-like"/>
    <property type="match status" value="1"/>
</dbReference>
<dbReference type="AlphaFoldDB" id="A0AAU9CDH3"/>
<dbReference type="RefSeq" id="WP_286291059.1">
    <property type="nucleotide sequence ID" value="NZ_AP024718.1"/>
</dbReference>
<sequence>MRRPRLYLPRPLRSDSEIAVTDDRARYLRTVLRLRPGAALVVFNGEGGEFEAEVLALDRKAVRLRIGPWHEREAESPLKIHLGLAIAKGERMDWAVQKAVELGVAAITPLLTARCNVRLEGDRSEHKRRHWQAIAVAACEQCGRNRVPETLTPQALADWLPGRRGLVLDPDGRPLAALPAPDAELSLLIGPEGGLTSEELDRARAAGFAPAALGPRILRVETAAVAALTAVQLCWGDF</sequence>
<dbReference type="CDD" id="cd18084">
    <property type="entry name" value="RsmE-like"/>
    <property type="match status" value="1"/>
</dbReference>
<keyword evidence="16" id="KW-1185">Reference proteome</keyword>
<dbReference type="Pfam" id="PF20260">
    <property type="entry name" value="PUA_4"/>
    <property type="match status" value="1"/>
</dbReference>
<dbReference type="InterPro" id="IPR029026">
    <property type="entry name" value="tRNA_m1G_MTases_N"/>
</dbReference>
<evidence type="ECO:0000256" key="6">
    <source>
        <dbReference type="ARBA" id="ARBA00022552"/>
    </source>
</evidence>
<dbReference type="Gene3D" id="3.40.1280.10">
    <property type="match status" value="1"/>
</dbReference>
<evidence type="ECO:0000256" key="11">
    <source>
        <dbReference type="ARBA" id="ARBA00047944"/>
    </source>
</evidence>
<dbReference type="SUPFAM" id="SSF75217">
    <property type="entry name" value="alpha/beta knot"/>
    <property type="match status" value="1"/>
</dbReference>
<dbReference type="KEGG" id="meiy:MIN45_P1231"/>
<evidence type="ECO:0000259" key="14">
    <source>
        <dbReference type="Pfam" id="PF20260"/>
    </source>
</evidence>
<evidence type="ECO:0000256" key="3">
    <source>
        <dbReference type="ARBA" id="ARBA00012328"/>
    </source>
</evidence>
<dbReference type="InterPro" id="IPR015947">
    <property type="entry name" value="PUA-like_sf"/>
</dbReference>
<dbReference type="Gene3D" id="2.40.240.20">
    <property type="entry name" value="Hypothetical PUA domain-like, domain 1"/>
    <property type="match status" value="1"/>
</dbReference>
<dbReference type="EMBL" id="AP024718">
    <property type="protein sequence ID" value="BCX88861.1"/>
    <property type="molecule type" value="Genomic_DNA"/>
</dbReference>
<dbReference type="GO" id="GO:0070475">
    <property type="term" value="P:rRNA base methylation"/>
    <property type="evidence" value="ECO:0007669"/>
    <property type="project" value="TreeGrafter"/>
</dbReference>
<dbReference type="InterPro" id="IPR006700">
    <property type="entry name" value="RsmE"/>
</dbReference>
<dbReference type="GO" id="GO:0005737">
    <property type="term" value="C:cytoplasm"/>
    <property type="evidence" value="ECO:0007669"/>
    <property type="project" value="UniProtKB-SubCell"/>
</dbReference>
<comment type="similarity">
    <text evidence="2 12">Belongs to the RNA methyltransferase RsmE family.</text>
</comment>